<comment type="caution">
    <text evidence="1">The sequence shown here is derived from an EMBL/GenBank/DDBJ whole genome shotgun (WGS) entry which is preliminary data.</text>
</comment>
<gene>
    <name evidence="1" type="ORF">L596_016586</name>
</gene>
<name>A0A4V6A3G1_STECR</name>
<evidence type="ECO:0000313" key="2">
    <source>
        <dbReference type="Proteomes" id="UP000298663"/>
    </source>
</evidence>
<protein>
    <submittedName>
        <fullName evidence="1">Uncharacterized protein</fullName>
    </submittedName>
</protein>
<evidence type="ECO:0000313" key="1">
    <source>
        <dbReference type="EMBL" id="TKR82915.1"/>
    </source>
</evidence>
<sequence>MTVALLKTRDLVDSQAASLFIQKAVSPLGVKPSRRSSLRLGKVGFNSLSQLTYPALEDDLCLSDSSDSDDEEDVEAMLLAEMKALEEDEDDFLENLLIQELKKDSSASDSDSDFDDLF</sequence>
<keyword evidence="2" id="KW-1185">Reference proteome</keyword>
<dbReference type="Proteomes" id="UP000298663">
    <property type="component" value="Unassembled WGS sequence"/>
</dbReference>
<reference evidence="1 2" key="1">
    <citation type="journal article" date="2015" name="Genome Biol.">
        <title>Comparative genomics of Steinernema reveals deeply conserved gene regulatory networks.</title>
        <authorList>
            <person name="Dillman A.R."/>
            <person name="Macchietto M."/>
            <person name="Porter C.F."/>
            <person name="Rogers A."/>
            <person name="Williams B."/>
            <person name="Antoshechkin I."/>
            <person name="Lee M.M."/>
            <person name="Goodwin Z."/>
            <person name="Lu X."/>
            <person name="Lewis E.E."/>
            <person name="Goodrich-Blair H."/>
            <person name="Stock S.P."/>
            <person name="Adams B.J."/>
            <person name="Sternberg P.W."/>
            <person name="Mortazavi A."/>
        </authorList>
    </citation>
    <scope>NUCLEOTIDE SEQUENCE [LARGE SCALE GENOMIC DNA]</scope>
    <source>
        <strain evidence="1 2">ALL</strain>
    </source>
</reference>
<organism evidence="1 2">
    <name type="scientific">Steinernema carpocapsae</name>
    <name type="common">Entomopathogenic nematode</name>
    <dbReference type="NCBI Taxonomy" id="34508"/>
    <lineage>
        <taxon>Eukaryota</taxon>
        <taxon>Metazoa</taxon>
        <taxon>Ecdysozoa</taxon>
        <taxon>Nematoda</taxon>
        <taxon>Chromadorea</taxon>
        <taxon>Rhabditida</taxon>
        <taxon>Tylenchina</taxon>
        <taxon>Panagrolaimomorpha</taxon>
        <taxon>Strongyloidoidea</taxon>
        <taxon>Steinernematidae</taxon>
        <taxon>Steinernema</taxon>
    </lineage>
</organism>
<dbReference type="AlphaFoldDB" id="A0A4V6A3G1"/>
<dbReference type="EMBL" id="AZBU02000004">
    <property type="protein sequence ID" value="TKR82915.1"/>
    <property type="molecule type" value="Genomic_DNA"/>
</dbReference>
<proteinExistence type="predicted"/>
<accession>A0A4V6A3G1</accession>
<reference evidence="1 2" key="2">
    <citation type="journal article" date="2019" name="G3 (Bethesda)">
        <title>Hybrid Assembly of the Genome of the Entomopathogenic Nematode Steinernema carpocapsae Identifies the X-Chromosome.</title>
        <authorList>
            <person name="Serra L."/>
            <person name="Macchietto M."/>
            <person name="Macias-Munoz A."/>
            <person name="McGill C.J."/>
            <person name="Rodriguez I.M."/>
            <person name="Rodriguez B."/>
            <person name="Murad R."/>
            <person name="Mortazavi A."/>
        </authorList>
    </citation>
    <scope>NUCLEOTIDE SEQUENCE [LARGE SCALE GENOMIC DNA]</scope>
    <source>
        <strain evidence="1 2">ALL</strain>
    </source>
</reference>